<evidence type="ECO:0000313" key="11">
    <source>
        <dbReference type="EMBL" id="MBB6125971.1"/>
    </source>
</evidence>
<dbReference type="Proteomes" id="UP000548326">
    <property type="component" value="Unassembled WGS sequence"/>
</dbReference>
<evidence type="ECO:0000256" key="5">
    <source>
        <dbReference type="ARBA" id="ARBA00022989"/>
    </source>
</evidence>
<feature type="domain" description="HD/PDEase" evidence="10">
    <location>
        <begin position="26"/>
        <end position="140"/>
    </location>
</feature>
<protein>
    <submittedName>
        <fullName evidence="11">Putative metal-dependent HD superfamily phosphohydrolase</fullName>
    </submittedName>
</protein>
<dbReference type="SUPFAM" id="SSF109604">
    <property type="entry name" value="HD-domain/PDEase-like"/>
    <property type="match status" value="1"/>
</dbReference>
<dbReference type="Gene3D" id="1.10.3210.10">
    <property type="entry name" value="Hypothetical protein af1432"/>
    <property type="match status" value="1"/>
</dbReference>
<comment type="caution">
    <text evidence="11">The sequence shown here is derived from an EMBL/GenBank/DDBJ whole genome shotgun (WGS) entry which is preliminary data.</text>
</comment>
<dbReference type="GO" id="GO:0016787">
    <property type="term" value="F:hydrolase activity"/>
    <property type="evidence" value="ECO:0007669"/>
    <property type="project" value="UniProtKB-KW"/>
</dbReference>
<feature type="transmembrane region" description="Helical" evidence="9">
    <location>
        <begin position="302"/>
        <end position="323"/>
    </location>
</feature>
<dbReference type="PANTHER" id="PTHR21174:SF0">
    <property type="entry name" value="HD PHOSPHOHYDROLASE FAMILY PROTEIN-RELATED"/>
    <property type="match status" value="1"/>
</dbReference>
<evidence type="ECO:0000256" key="1">
    <source>
        <dbReference type="ARBA" id="ARBA00004236"/>
    </source>
</evidence>
<dbReference type="RefSeq" id="WP_183584891.1">
    <property type="nucleotide sequence ID" value="NZ_JACHCA010000001.1"/>
</dbReference>
<evidence type="ECO:0000256" key="8">
    <source>
        <dbReference type="SAM" id="MobiDB-lite"/>
    </source>
</evidence>
<dbReference type="GO" id="GO:0000166">
    <property type="term" value="F:nucleotide binding"/>
    <property type="evidence" value="ECO:0007669"/>
    <property type="project" value="UniProtKB-KW"/>
</dbReference>
<dbReference type="PANTHER" id="PTHR21174">
    <property type="match status" value="1"/>
</dbReference>
<evidence type="ECO:0000256" key="4">
    <source>
        <dbReference type="ARBA" id="ARBA00022741"/>
    </source>
</evidence>
<evidence type="ECO:0000256" key="2">
    <source>
        <dbReference type="ARBA" id="ARBA00022475"/>
    </source>
</evidence>
<name>A0A841JD00_9SPHI</name>
<evidence type="ECO:0000256" key="7">
    <source>
        <dbReference type="ARBA" id="ARBA00023136"/>
    </source>
</evidence>
<dbReference type="InterPro" id="IPR009218">
    <property type="entry name" value="HD_phosphohydro"/>
</dbReference>
<dbReference type="GO" id="GO:0051607">
    <property type="term" value="P:defense response to virus"/>
    <property type="evidence" value="ECO:0007669"/>
    <property type="project" value="UniProtKB-KW"/>
</dbReference>
<evidence type="ECO:0000313" key="12">
    <source>
        <dbReference type="Proteomes" id="UP000548326"/>
    </source>
</evidence>
<gene>
    <name evidence="11" type="ORF">HDF22_000072</name>
</gene>
<dbReference type="Pfam" id="PF18967">
    <property type="entry name" value="PycTM"/>
    <property type="match status" value="1"/>
</dbReference>
<evidence type="ECO:0000256" key="9">
    <source>
        <dbReference type="SAM" id="Phobius"/>
    </source>
</evidence>
<accession>A0A841JD00</accession>
<keyword evidence="2" id="KW-1003">Cell membrane</keyword>
<keyword evidence="6" id="KW-0051">Antiviral defense</keyword>
<feature type="transmembrane region" description="Helical" evidence="9">
    <location>
        <begin position="397"/>
        <end position="416"/>
    </location>
</feature>
<keyword evidence="3 9" id="KW-0812">Transmembrane</keyword>
<feature type="compositionally biased region" description="Basic and acidic residues" evidence="8">
    <location>
        <begin position="226"/>
        <end position="235"/>
    </location>
</feature>
<proteinExistence type="predicted"/>
<dbReference type="InterPro" id="IPR043760">
    <property type="entry name" value="PycTM_dom"/>
</dbReference>
<organism evidence="11 12">
    <name type="scientific">Mucilaginibacter lappiensis</name>
    <dbReference type="NCBI Taxonomy" id="354630"/>
    <lineage>
        <taxon>Bacteria</taxon>
        <taxon>Pseudomonadati</taxon>
        <taxon>Bacteroidota</taxon>
        <taxon>Sphingobacteriia</taxon>
        <taxon>Sphingobacteriales</taxon>
        <taxon>Sphingobacteriaceae</taxon>
        <taxon>Mucilaginibacter</taxon>
    </lineage>
</organism>
<comment type="subcellular location">
    <subcellularLocation>
        <location evidence="1">Cell membrane</location>
    </subcellularLocation>
</comment>
<feature type="compositionally biased region" description="Basic and acidic residues" evidence="8">
    <location>
        <begin position="192"/>
        <end position="214"/>
    </location>
</feature>
<evidence type="ECO:0000256" key="3">
    <source>
        <dbReference type="ARBA" id="ARBA00022692"/>
    </source>
</evidence>
<dbReference type="AlphaFoldDB" id="A0A841JD00"/>
<keyword evidence="4" id="KW-0547">Nucleotide-binding</keyword>
<keyword evidence="7 9" id="KW-0472">Membrane</keyword>
<feature type="transmembrane region" description="Helical" evidence="9">
    <location>
        <begin position="274"/>
        <end position="296"/>
    </location>
</feature>
<evidence type="ECO:0000259" key="10">
    <source>
        <dbReference type="SMART" id="SM00471"/>
    </source>
</evidence>
<dbReference type="GO" id="GO:0005886">
    <property type="term" value="C:plasma membrane"/>
    <property type="evidence" value="ECO:0007669"/>
    <property type="project" value="UniProtKB-SubCell"/>
</dbReference>
<feature type="region of interest" description="Disordered" evidence="8">
    <location>
        <begin position="192"/>
        <end position="250"/>
    </location>
</feature>
<reference evidence="11 12" key="1">
    <citation type="submission" date="2020-08" db="EMBL/GenBank/DDBJ databases">
        <title>Genomic Encyclopedia of Type Strains, Phase IV (KMG-V): Genome sequencing to study the core and pangenomes of soil and plant-associated prokaryotes.</title>
        <authorList>
            <person name="Whitman W."/>
        </authorList>
    </citation>
    <scope>NUCLEOTIDE SEQUENCE [LARGE SCALE GENOMIC DNA]</scope>
    <source>
        <strain evidence="11 12">MP601</strain>
    </source>
</reference>
<dbReference type="SMART" id="SM00471">
    <property type="entry name" value="HDc"/>
    <property type="match status" value="1"/>
</dbReference>
<dbReference type="InterPro" id="IPR003607">
    <property type="entry name" value="HD/PDEase_dom"/>
</dbReference>
<dbReference type="EMBL" id="JACHCA010000001">
    <property type="protein sequence ID" value="MBB6125971.1"/>
    <property type="molecule type" value="Genomic_DNA"/>
</dbReference>
<keyword evidence="5 9" id="KW-1133">Transmembrane helix</keyword>
<evidence type="ECO:0000256" key="6">
    <source>
        <dbReference type="ARBA" id="ARBA00023118"/>
    </source>
</evidence>
<sequence>MKFQQLLEEVKHEVISYFDVHHDPELAYHNLKHTKDVVAAATQIANHYQLSDEDFFIVLSAAWFHDTGYFVDKSNHEVKSSENATHFLKQKKVDKAVIDKVNACIMATEMPQKPINLLEEILCDADLFHLGTDDFREKSKMMRKELEACRHVEIDKETWRIGNIALLESHHYFTDYCRLLLNDQKEKNLAKLKDKQTDVEEKAEKKEKAEEKEVTGTGHTDIAIVKVDKEEQDHHDKKHKDKDKDEKPEKGIETMFRISSSNHQRLSNMADNKAHIMITVNSIILSAIISLVLRKLDEHSNLLIPTFMLLSVSLLTMIFSILATRPSIPGGVFTHDDIEKKSVNLLFFGNFYRMPFEQYSEGMEKMMDDKDFLYGSLIRDNYSQGVVLGKKYRLLRASYNIFMFGLIISVIAYAISSML</sequence>
<keyword evidence="11" id="KW-0378">Hydrolase</keyword>
<dbReference type="CDD" id="cd00077">
    <property type="entry name" value="HDc"/>
    <property type="match status" value="1"/>
</dbReference>